<keyword evidence="10" id="KW-1185">Reference proteome</keyword>
<evidence type="ECO:0000256" key="2">
    <source>
        <dbReference type="ARBA" id="ARBA00022475"/>
    </source>
</evidence>
<keyword evidence="2" id="KW-1003">Cell membrane</keyword>
<evidence type="ECO:0000256" key="7">
    <source>
        <dbReference type="PIRSR" id="PIRSR600715-1"/>
    </source>
</evidence>
<keyword evidence="3 9" id="KW-0808">Transferase</keyword>
<keyword evidence="5 8" id="KW-1133">Transmembrane helix</keyword>
<proteinExistence type="predicted"/>
<dbReference type="InterPro" id="IPR000715">
    <property type="entry name" value="Glycosyl_transferase_4"/>
</dbReference>
<evidence type="ECO:0000256" key="1">
    <source>
        <dbReference type="ARBA" id="ARBA00004651"/>
    </source>
</evidence>
<feature type="transmembrane region" description="Helical" evidence="8">
    <location>
        <begin position="241"/>
        <end position="260"/>
    </location>
</feature>
<feature type="transmembrane region" description="Helical" evidence="8">
    <location>
        <begin position="126"/>
        <end position="143"/>
    </location>
</feature>
<name>A0A6I6GH17_9BACT</name>
<gene>
    <name evidence="9" type="ORF">GLV81_01540</name>
</gene>
<keyword evidence="7" id="KW-0479">Metal-binding</keyword>
<keyword evidence="4 8" id="KW-0812">Transmembrane</keyword>
<dbReference type="GO" id="GO:0044038">
    <property type="term" value="P:cell wall macromolecule biosynthetic process"/>
    <property type="evidence" value="ECO:0007669"/>
    <property type="project" value="TreeGrafter"/>
</dbReference>
<dbReference type="EMBL" id="CP046566">
    <property type="protein sequence ID" value="QGW26958.1"/>
    <property type="molecule type" value="Genomic_DNA"/>
</dbReference>
<protein>
    <submittedName>
        <fullName evidence="9">Undecaprenyl/decaprenyl-phosphate alpha-N-acetylglucosaminyl 1-phosphate transferase</fullName>
    </submittedName>
</protein>
<evidence type="ECO:0000256" key="5">
    <source>
        <dbReference type="ARBA" id="ARBA00022989"/>
    </source>
</evidence>
<feature type="transmembrane region" description="Helical" evidence="8">
    <location>
        <begin position="150"/>
        <end position="170"/>
    </location>
</feature>
<evidence type="ECO:0000256" key="8">
    <source>
        <dbReference type="SAM" id="Phobius"/>
    </source>
</evidence>
<feature type="binding site" evidence="7">
    <location>
        <position position="154"/>
    </location>
    <ligand>
        <name>Mg(2+)</name>
        <dbReference type="ChEBI" id="CHEBI:18420"/>
    </ligand>
</feature>
<evidence type="ECO:0000256" key="3">
    <source>
        <dbReference type="ARBA" id="ARBA00022679"/>
    </source>
</evidence>
<dbReference type="GO" id="GO:0005886">
    <property type="term" value="C:plasma membrane"/>
    <property type="evidence" value="ECO:0007669"/>
    <property type="project" value="UniProtKB-SubCell"/>
</dbReference>
<comment type="cofactor">
    <cofactor evidence="7">
        <name>Mg(2+)</name>
        <dbReference type="ChEBI" id="CHEBI:18420"/>
    </cofactor>
</comment>
<feature type="transmembrane region" description="Helical" evidence="8">
    <location>
        <begin position="176"/>
        <end position="198"/>
    </location>
</feature>
<reference evidence="9 10" key="1">
    <citation type="submission" date="2019-11" db="EMBL/GenBank/DDBJ databases">
        <authorList>
            <person name="Im W.T."/>
        </authorList>
    </citation>
    <scope>NUCLEOTIDE SEQUENCE [LARGE SCALE GENOMIC DNA]</scope>
    <source>
        <strain evidence="9 10">SB-02</strain>
    </source>
</reference>
<dbReference type="PANTHER" id="PTHR22926">
    <property type="entry name" value="PHOSPHO-N-ACETYLMURAMOYL-PENTAPEPTIDE-TRANSFERASE"/>
    <property type="match status" value="1"/>
</dbReference>
<feature type="transmembrane region" description="Helical" evidence="8">
    <location>
        <begin position="12"/>
        <end position="28"/>
    </location>
</feature>
<dbReference type="Pfam" id="PF00953">
    <property type="entry name" value="Glycos_transf_4"/>
    <property type="match status" value="1"/>
</dbReference>
<dbReference type="GO" id="GO:0016780">
    <property type="term" value="F:phosphotransferase activity, for other substituted phosphate groups"/>
    <property type="evidence" value="ECO:0007669"/>
    <property type="project" value="InterPro"/>
</dbReference>
<feature type="transmembrane region" description="Helical" evidence="8">
    <location>
        <begin position="76"/>
        <end position="95"/>
    </location>
</feature>
<feature type="binding site" evidence="7">
    <location>
        <position position="94"/>
    </location>
    <ligand>
        <name>Mg(2+)</name>
        <dbReference type="ChEBI" id="CHEBI:18420"/>
    </ligand>
</feature>
<evidence type="ECO:0000313" key="9">
    <source>
        <dbReference type="EMBL" id="QGW26958.1"/>
    </source>
</evidence>
<evidence type="ECO:0000256" key="6">
    <source>
        <dbReference type="ARBA" id="ARBA00023136"/>
    </source>
</evidence>
<dbReference type="GO" id="GO:0009103">
    <property type="term" value="P:lipopolysaccharide biosynthetic process"/>
    <property type="evidence" value="ECO:0007669"/>
    <property type="project" value="TreeGrafter"/>
</dbReference>
<dbReference type="PANTHER" id="PTHR22926:SF3">
    <property type="entry name" value="UNDECAPRENYL-PHOSPHATE ALPHA-N-ACETYLGLUCOSAMINYL 1-PHOSPHATE TRANSFERASE"/>
    <property type="match status" value="1"/>
</dbReference>
<evidence type="ECO:0000256" key="4">
    <source>
        <dbReference type="ARBA" id="ARBA00022692"/>
    </source>
</evidence>
<accession>A0A6I6GH17</accession>
<dbReference type="CDD" id="cd06853">
    <property type="entry name" value="GT_WecA_like"/>
    <property type="match status" value="1"/>
</dbReference>
<dbReference type="KEGG" id="fls:GLV81_01540"/>
<dbReference type="Proteomes" id="UP000426027">
    <property type="component" value="Chromosome"/>
</dbReference>
<dbReference type="GO" id="GO:0071555">
    <property type="term" value="P:cell wall organization"/>
    <property type="evidence" value="ECO:0007669"/>
    <property type="project" value="TreeGrafter"/>
</dbReference>
<keyword evidence="7" id="KW-0460">Magnesium</keyword>
<keyword evidence="6 8" id="KW-0472">Membrane</keyword>
<evidence type="ECO:0000313" key="10">
    <source>
        <dbReference type="Proteomes" id="UP000426027"/>
    </source>
</evidence>
<feature type="transmembrane region" description="Helical" evidence="8">
    <location>
        <begin position="102"/>
        <end position="120"/>
    </location>
</feature>
<feature type="transmembrane region" description="Helical" evidence="8">
    <location>
        <begin position="266"/>
        <end position="285"/>
    </location>
</feature>
<dbReference type="GO" id="GO:0046872">
    <property type="term" value="F:metal ion binding"/>
    <property type="evidence" value="ECO:0007669"/>
    <property type="project" value="UniProtKB-KW"/>
</dbReference>
<dbReference type="AlphaFoldDB" id="A0A6I6GH17"/>
<comment type="subcellular location">
    <subcellularLocation>
        <location evidence="1">Cell membrane</location>
        <topology evidence="1">Multi-pass membrane protein</topology>
    </subcellularLocation>
</comment>
<sequence length="298" mass="33712">MLLPYRQVCGSCLYNIGQLVLCCWYWLVTGVLDDRLNLPAKLRLLIQLAGGFLLAWQDIRLHSLHGIFGIGDIPVWLQYALNMLLVAGVTNAFNLLDGIDGLAGSIGFINVLVFAVIMYILGQLQWLVLLLPFAGVLLVFLKYNWRPARLFMGDGGSLVLGFLVAVMGIISVENAYAQTIVAPDVILVLVSATMMLPVMDTLRVFYTRIQQGRSPFSADKNHLHHWFVRQHLVHSQATTRVSVFHLLLIGFSVIMVFAVAASWVVLWQIALLFLYSKFLQLNLLFKRWYRFIKRMESA</sequence>
<organism evidence="9 10">
    <name type="scientific">Phnomibacter ginsenosidimutans</name>
    <dbReference type="NCBI Taxonomy" id="2676868"/>
    <lineage>
        <taxon>Bacteria</taxon>
        <taxon>Pseudomonadati</taxon>
        <taxon>Bacteroidota</taxon>
        <taxon>Chitinophagia</taxon>
        <taxon>Chitinophagales</taxon>
        <taxon>Chitinophagaceae</taxon>
        <taxon>Phnomibacter</taxon>
    </lineage>
</organism>